<dbReference type="EMBL" id="JH819063">
    <property type="protein sequence ID" value="EKC25952.1"/>
    <property type="molecule type" value="Genomic_DNA"/>
</dbReference>
<proteinExistence type="predicted"/>
<accession>K1PP98</accession>
<organism evidence="1">
    <name type="scientific">Magallana gigas</name>
    <name type="common">Pacific oyster</name>
    <name type="synonym">Crassostrea gigas</name>
    <dbReference type="NCBI Taxonomy" id="29159"/>
    <lineage>
        <taxon>Eukaryota</taxon>
        <taxon>Metazoa</taxon>
        <taxon>Spiralia</taxon>
        <taxon>Lophotrochozoa</taxon>
        <taxon>Mollusca</taxon>
        <taxon>Bivalvia</taxon>
        <taxon>Autobranchia</taxon>
        <taxon>Pteriomorphia</taxon>
        <taxon>Ostreida</taxon>
        <taxon>Ostreoidea</taxon>
        <taxon>Ostreidae</taxon>
        <taxon>Magallana</taxon>
    </lineage>
</organism>
<sequence length="69" mass="7537">MSSISAIIPQLCLYAPKGVMDAMDCTDLARAVKGKIILPGFAAGDIEVRIVGVPRRQMWPNKQTDGHRK</sequence>
<dbReference type="HOGENOM" id="CLU_2778330_0_0_1"/>
<protein>
    <submittedName>
        <fullName evidence="1">Uncharacterized protein</fullName>
    </submittedName>
</protein>
<evidence type="ECO:0000313" key="1">
    <source>
        <dbReference type="EMBL" id="EKC25952.1"/>
    </source>
</evidence>
<reference evidence="1" key="1">
    <citation type="journal article" date="2012" name="Nature">
        <title>The oyster genome reveals stress adaptation and complexity of shell formation.</title>
        <authorList>
            <person name="Zhang G."/>
            <person name="Fang X."/>
            <person name="Guo X."/>
            <person name="Li L."/>
            <person name="Luo R."/>
            <person name="Xu F."/>
            <person name="Yang P."/>
            <person name="Zhang L."/>
            <person name="Wang X."/>
            <person name="Qi H."/>
            <person name="Xiong Z."/>
            <person name="Que H."/>
            <person name="Xie Y."/>
            <person name="Holland P.W."/>
            <person name="Paps J."/>
            <person name="Zhu Y."/>
            <person name="Wu F."/>
            <person name="Chen Y."/>
            <person name="Wang J."/>
            <person name="Peng C."/>
            <person name="Meng J."/>
            <person name="Yang L."/>
            <person name="Liu J."/>
            <person name="Wen B."/>
            <person name="Zhang N."/>
            <person name="Huang Z."/>
            <person name="Zhu Q."/>
            <person name="Feng Y."/>
            <person name="Mount A."/>
            <person name="Hedgecock D."/>
            <person name="Xu Z."/>
            <person name="Liu Y."/>
            <person name="Domazet-Loso T."/>
            <person name="Du Y."/>
            <person name="Sun X."/>
            <person name="Zhang S."/>
            <person name="Liu B."/>
            <person name="Cheng P."/>
            <person name="Jiang X."/>
            <person name="Li J."/>
            <person name="Fan D."/>
            <person name="Wang W."/>
            <person name="Fu W."/>
            <person name="Wang T."/>
            <person name="Wang B."/>
            <person name="Zhang J."/>
            <person name="Peng Z."/>
            <person name="Li Y."/>
            <person name="Li N."/>
            <person name="Wang J."/>
            <person name="Chen M."/>
            <person name="He Y."/>
            <person name="Tan F."/>
            <person name="Song X."/>
            <person name="Zheng Q."/>
            <person name="Huang R."/>
            <person name="Yang H."/>
            <person name="Du X."/>
            <person name="Chen L."/>
            <person name="Yang M."/>
            <person name="Gaffney P.M."/>
            <person name="Wang S."/>
            <person name="Luo L."/>
            <person name="She Z."/>
            <person name="Ming Y."/>
            <person name="Huang W."/>
            <person name="Zhang S."/>
            <person name="Huang B."/>
            <person name="Zhang Y."/>
            <person name="Qu T."/>
            <person name="Ni P."/>
            <person name="Miao G."/>
            <person name="Wang J."/>
            <person name="Wang Q."/>
            <person name="Steinberg C.E."/>
            <person name="Wang H."/>
            <person name="Li N."/>
            <person name="Qian L."/>
            <person name="Zhang G."/>
            <person name="Li Y."/>
            <person name="Yang H."/>
            <person name="Liu X."/>
            <person name="Wang J."/>
            <person name="Yin Y."/>
            <person name="Wang J."/>
        </authorList>
    </citation>
    <scope>NUCLEOTIDE SEQUENCE [LARGE SCALE GENOMIC DNA]</scope>
    <source>
        <strain evidence="1">05x7-T-G4-1.051#20</strain>
    </source>
</reference>
<dbReference type="InParanoid" id="K1PP98"/>
<dbReference type="AlphaFoldDB" id="K1PP98"/>
<gene>
    <name evidence="1" type="ORF">CGI_10010216</name>
</gene>
<name>K1PP98_MAGGI</name>